<evidence type="ECO:0000313" key="2">
    <source>
        <dbReference type="EMBL" id="SHK69820.1"/>
    </source>
</evidence>
<keyword evidence="1" id="KW-0812">Transmembrane</keyword>
<dbReference type="OrthoDB" id="9842271at2"/>
<dbReference type="AlphaFoldDB" id="A0A1M6UL10"/>
<dbReference type="STRING" id="1121322.SAMN02745136_03136"/>
<protein>
    <submittedName>
        <fullName evidence="2">Uncharacterized protein</fullName>
    </submittedName>
</protein>
<dbReference type="Proteomes" id="UP000184386">
    <property type="component" value="Unassembled WGS sequence"/>
</dbReference>
<organism evidence="2 3">
    <name type="scientific">Anaerocolumna jejuensis DSM 15929</name>
    <dbReference type="NCBI Taxonomy" id="1121322"/>
    <lineage>
        <taxon>Bacteria</taxon>
        <taxon>Bacillati</taxon>
        <taxon>Bacillota</taxon>
        <taxon>Clostridia</taxon>
        <taxon>Lachnospirales</taxon>
        <taxon>Lachnospiraceae</taxon>
        <taxon>Anaerocolumna</taxon>
    </lineage>
</organism>
<gene>
    <name evidence="2" type="ORF">SAMN02745136_03136</name>
</gene>
<keyword evidence="1" id="KW-0472">Membrane</keyword>
<dbReference type="EMBL" id="FRAC01000015">
    <property type="protein sequence ID" value="SHK69820.1"/>
    <property type="molecule type" value="Genomic_DNA"/>
</dbReference>
<evidence type="ECO:0000256" key="1">
    <source>
        <dbReference type="SAM" id="Phobius"/>
    </source>
</evidence>
<feature type="transmembrane region" description="Helical" evidence="1">
    <location>
        <begin position="12"/>
        <end position="30"/>
    </location>
</feature>
<proteinExistence type="predicted"/>
<sequence length="212" mass="24401">MKKVLYLTKKRILIIAFILIMLLAILFVYLNVNKRHKINIDANKQDYTVTEYFAEKDENSSKTYEVRYDTGKKESYLILTEKNGVKTNKTITKIKTEFTNEYAGFKIDNRAPLKAASLEQYADDSGFVYKCRTEEIQAFLTNEAAGGKFRFLFLTPDYLECYIEKKEGNIMRGLLLYNSDAETGTLIYKQCKKGIDIPAALESVTEIKNGKE</sequence>
<reference evidence="2 3" key="1">
    <citation type="submission" date="2016-11" db="EMBL/GenBank/DDBJ databases">
        <authorList>
            <person name="Jaros S."/>
            <person name="Januszkiewicz K."/>
            <person name="Wedrychowicz H."/>
        </authorList>
    </citation>
    <scope>NUCLEOTIDE SEQUENCE [LARGE SCALE GENOMIC DNA]</scope>
    <source>
        <strain evidence="2 3">DSM 15929</strain>
    </source>
</reference>
<dbReference type="RefSeq" id="WP_139241201.1">
    <property type="nucleotide sequence ID" value="NZ_FRAC01000015.1"/>
</dbReference>
<keyword evidence="3" id="KW-1185">Reference proteome</keyword>
<evidence type="ECO:0000313" key="3">
    <source>
        <dbReference type="Proteomes" id="UP000184386"/>
    </source>
</evidence>
<name>A0A1M6UL10_9FIRM</name>
<accession>A0A1M6UL10</accession>
<keyword evidence="1" id="KW-1133">Transmembrane helix</keyword>